<dbReference type="Proteomes" id="UP000694843">
    <property type="component" value="Unplaced"/>
</dbReference>
<dbReference type="Gene3D" id="2.10.50.10">
    <property type="entry name" value="Tumor Necrosis Factor Receptor, subunit A, domain 2"/>
    <property type="match status" value="1"/>
</dbReference>
<feature type="chain" id="PRO_5036895818" evidence="1">
    <location>
        <begin position="18"/>
        <end position="390"/>
    </location>
</feature>
<dbReference type="InterPro" id="IPR039181">
    <property type="entry name" value="Elapor1/2"/>
</dbReference>
<evidence type="ECO:0000313" key="3">
    <source>
        <dbReference type="Proteomes" id="UP000694843"/>
    </source>
</evidence>
<dbReference type="InterPro" id="IPR009030">
    <property type="entry name" value="Growth_fac_rcpt_cys_sf"/>
</dbReference>
<dbReference type="Pfam" id="PF23032">
    <property type="entry name" value="GBD_ELAPOR1-like_3rd"/>
    <property type="match status" value="1"/>
</dbReference>
<dbReference type="InterPro" id="IPR056609">
    <property type="entry name" value="Elapor1-like_3rd"/>
</dbReference>
<dbReference type="SMART" id="SM01411">
    <property type="entry name" value="Ephrin_rec_like"/>
    <property type="match status" value="2"/>
</dbReference>
<feature type="signal peptide" evidence="1">
    <location>
        <begin position="1"/>
        <end position="17"/>
    </location>
</feature>
<evidence type="ECO:0000259" key="2">
    <source>
        <dbReference type="Pfam" id="PF23032"/>
    </source>
</evidence>
<dbReference type="SUPFAM" id="SSF57184">
    <property type="entry name" value="Growth factor receptor domain"/>
    <property type="match status" value="1"/>
</dbReference>
<gene>
    <name evidence="4" type="primary">LOC108671579</name>
</gene>
<dbReference type="PANTHER" id="PTHR22727:SF15">
    <property type="entry name" value="MRH DOMAIN-CONTAINING PROTEIN"/>
    <property type="match status" value="1"/>
</dbReference>
<dbReference type="RefSeq" id="XP_047739042.1">
    <property type="nucleotide sequence ID" value="XM_047883086.1"/>
</dbReference>
<protein>
    <submittedName>
        <fullName evidence="4">Endosome/lysosome-associated apoptosis and autophagy regulator family member 2</fullName>
    </submittedName>
</protein>
<evidence type="ECO:0000256" key="1">
    <source>
        <dbReference type="SAM" id="SignalP"/>
    </source>
</evidence>
<name>A0A979FRJ4_HYAAZ</name>
<dbReference type="PANTHER" id="PTHR22727">
    <property type="entry name" value="PROTEIN CBG13728"/>
    <property type="match status" value="1"/>
</dbReference>
<dbReference type="OrthoDB" id="6375839at2759"/>
<keyword evidence="1" id="KW-0732">Signal</keyword>
<feature type="domain" description="Elapor1-like galactose binding" evidence="2">
    <location>
        <begin position="101"/>
        <end position="255"/>
    </location>
</feature>
<dbReference type="GeneID" id="108671579"/>
<keyword evidence="3" id="KW-1185">Reference proteome</keyword>
<sequence>MLREMLRVLLVTCCVHAAMLQDYSSCDPGSGLGFEFTECDEAGGRWRVSVPSSPSCEGVLPSLPPTRLQHCSVSCDPGSYFNVSTLACTPCPGGTYSLGGGVEVTAWKDPLPPGFHLSTEAFRSTFSTPRARGELDCSQYGWQPRGDVIASPGGPCAAVLVYTVKLVKPGTAVYTYQYTDDATIFEFQAQNEQCQSVGDADDAKWPPLTYEGQWRTVEVRLTAGLNVLRWKTIGVDARPSPRPVMIRSLSVSGVAYTSACTPCPAGKFSDVGARECTDCPENTHSPTGAARCTQCNPDISYAPKGSPKCLNRPPCSAKDYYEIDSACDSNNKTRAVYRWLEPQVCREDMASSHPLPPSGELKDCPPCNPGMHYTTGPGCTFCPPAHYSDG</sequence>
<dbReference type="KEGG" id="hazt:108671579"/>
<reference evidence="4" key="1">
    <citation type="submission" date="2025-08" db="UniProtKB">
        <authorList>
            <consortium name="RefSeq"/>
        </authorList>
    </citation>
    <scope>IDENTIFICATION</scope>
</reference>
<dbReference type="OMA" id="WPDTTEE"/>
<dbReference type="GO" id="GO:0016020">
    <property type="term" value="C:membrane"/>
    <property type="evidence" value="ECO:0007669"/>
    <property type="project" value="TreeGrafter"/>
</dbReference>
<dbReference type="AlphaFoldDB" id="A0A979FRJ4"/>
<proteinExistence type="predicted"/>
<evidence type="ECO:0000313" key="4">
    <source>
        <dbReference type="RefSeq" id="XP_047739042.1"/>
    </source>
</evidence>
<organism evidence="3 4">
    <name type="scientific">Hyalella azteca</name>
    <name type="common">Amphipod</name>
    <dbReference type="NCBI Taxonomy" id="294128"/>
    <lineage>
        <taxon>Eukaryota</taxon>
        <taxon>Metazoa</taxon>
        <taxon>Ecdysozoa</taxon>
        <taxon>Arthropoda</taxon>
        <taxon>Crustacea</taxon>
        <taxon>Multicrustacea</taxon>
        <taxon>Malacostraca</taxon>
        <taxon>Eumalacostraca</taxon>
        <taxon>Peracarida</taxon>
        <taxon>Amphipoda</taxon>
        <taxon>Senticaudata</taxon>
        <taxon>Talitrida</taxon>
        <taxon>Talitroidea</taxon>
        <taxon>Hyalellidae</taxon>
        <taxon>Hyalella</taxon>
    </lineage>
</organism>
<feature type="non-terminal residue" evidence="4">
    <location>
        <position position="390"/>
    </location>
</feature>
<accession>A0A979FRJ4</accession>